<dbReference type="EMBL" id="MU071319">
    <property type="protein sequence ID" value="KAF5826133.1"/>
    <property type="molecule type" value="Genomic_DNA"/>
</dbReference>
<evidence type="ECO:0000313" key="2">
    <source>
        <dbReference type="Proteomes" id="UP000815325"/>
    </source>
</evidence>
<sequence>MPSLIKAPKPGSSSTTGAWVHLLGAYHPSRSSRWPLDTRLSLPGTLCPPCICSGSPIPTPASLLLKHNTLCLPFLLIHLQCTSQSQCCSSAQRHLVGGTYGSRSPRHSPSPG</sequence>
<dbReference type="Proteomes" id="UP000815325">
    <property type="component" value="Unassembled WGS sequence"/>
</dbReference>
<protein>
    <recommendedName>
        <fullName evidence="3">Encoded protein</fullName>
    </recommendedName>
</protein>
<gene>
    <name evidence="1" type="ORF">DUNSADRAFT_4647</name>
</gene>
<organism evidence="1 2">
    <name type="scientific">Dunaliella salina</name>
    <name type="common">Green alga</name>
    <name type="synonym">Protococcus salinus</name>
    <dbReference type="NCBI Taxonomy" id="3046"/>
    <lineage>
        <taxon>Eukaryota</taxon>
        <taxon>Viridiplantae</taxon>
        <taxon>Chlorophyta</taxon>
        <taxon>core chlorophytes</taxon>
        <taxon>Chlorophyceae</taxon>
        <taxon>CS clade</taxon>
        <taxon>Chlamydomonadales</taxon>
        <taxon>Dunaliellaceae</taxon>
        <taxon>Dunaliella</taxon>
    </lineage>
</organism>
<accession>A0ABZ3KAD5</accession>
<name>A0ABZ3KAD5_DUNSA</name>
<evidence type="ECO:0000313" key="1">
    <source>
        <dbReference type="EMBL" id="KAF5826133.1"/>
    </source>
</evidence>
<reference evidence="1" key="1">
    <citation type="submission" date="2017-08" db="EMBL/GenBank/DDBJ databases">
        <authorList>
            <person name="Polle J.E."/>
            <person name="Barry K."/>
            <person name="Cushman J."/>
            <person name="Schmutz J."/>
            <person name="Tran D."/>
            <person name="Hathwaick L.T."/>
            <person name="Yim W.C."/>
            <person name="Jenkins J."/>
            <person name="Mckie-Krisberg Z.M."/>
            <person name="Prochnik S."/>
            <person name="Lindquist E."/>
            <person name="Dockter R.B."/>
            <person name="Adam C."/>
            <person name="Molina H."/>
            <person name="Bunkerborg J."/>
            <person name="Jin E."/>
            <person name="Buchheim M."/>
            <person name="Magnuson J."/>
        </authorList>
    </citation>
    <scope>NUCLEOTIDE SEQUENCE</scope>
    <source>
        <strain evidence="1">CCAP 19/18</strain>
    </source>
</reference>
<proteinExistence type="predicted"/>
<comment type="caution">
    <text evidence="1">The sequence shown here is derived from an EMBL/GenBank/DDBJ whole genome shotgun (WGS) entry which is preliminary data.</text>
</comment>
<keyword evidence="2" id="KW-1185">Reference proteome</keyword>
<evidence type="ECO:0008006" key="3">
    <source>
        <dbReference type="Google" id="ProtNLM"/>
    </source>
</evidence>